<evidence type="ECO:0000313" key="3">
    <source>
        <dbReference type="EMBL" id="KDO33183.1"/>
    </source>
</evidence>
<dbReference type="InterPro" id="IPR005532">
    <property type="entry name" value="SUMF_dom"/>
</dbReference>
<dbReference type="RefSeq" id="XP_012195944.1">
    <property type="nucleotide sequence ID" value="XM_012340554.1"/>
</dbReference>
<dbReference type="InterPro" id="IPR016187">
    <property type="entry name" value="CTDL_fold"/>
</dbReference>
<dbReference type="EMBL" id="KK583193">
    <property type="protein sequence ID" value="KDO33183.1"/>
    <property type="molecule type" value="Genomic_DNA"/>
</dbReference>
<keyword evidence="4" id="KW-1185">Reference proteome</keyword>
<dbReference type="PANTHER" id="PTHR23150:SF19">
    <property type="entry name" value="FORMYLGLYCINE-GENERATING ENZYME"/>
    <property type="match status" value="1"/>
</dbReference>
<evidence type="ECO:0000259" key="2">
    <source>
        <dbReference type="Pfam" id="PF03781"/>
    </source>
</evidence>
<evidence type="ECO:0000256" key="1">
    <source>
        <dbReference type="SAM" id="SignalP"/>
    </source>
</evidence>
<dbReference type="Gene3D" id="3.90.1580.10">
    <property type="entry name" value="paralog of FGE (formylglycine-generating enzyme)"/>
    <property type="match status" value="1"/>
</dbReference>
<dbReference type="GeneID" id="24124566"/>
<dbReference type="Pfam" id="PF03781">
    <property type="entry name" value="FGE-sulfatase"/>
    <property type="match status" value="1"/>
</dbReference>
<feature type="signal peptide" evidence="1">
    <location>
        <begin position="1"/>
        <end position="20"/>
    </location>
</feature>
<dbReference type="PANTHER" id="PTHR23150">
    <property type="entry name" value="SULFATASE MODIFYING FACTOR 1, 2"/>
    <property type="match status" value="1"/>
</dbReference>
<feature type="chain" id="PRO_5001634818" description="Sulfatase-modifying factor enzyme-like domain-containing protein" evidence="1">
    <location>
        <begin position="21"/>
        <end position="761"/>
    </location>
</feature>
<dbReference type="OMA" id="HGKYLLM"/>
<gene>
    <name evidence="3" type="ORF">SPRG_01995</name>
</gene>
<accession>A0A067CRT8</accession>
<dbReference type="GO" id="GO:0120147">
    <property type="term" value="F:formylglycine-generating oxidase activity"/>
    <property type="evidence" value="ECO:0007669"/>
    <property type="project" value="TreeGrafter"/>
</dbReference>
<dbReference type="VEuPathDB" id="FungiDB:SPRG_01995"/>
<sequence>MRGVVGLTTGLAALAAVVSAWEPQPEGYELIDGPSRHDNASIEAWRSKWATWKELELRTVRYSAKDVKSVYNTPALQWTQTSLLQVFVMMHDRMLFDRETNAYTLDKYLATFDLQFDSVLLWPSYPNLGIDTRNQWDLWYSLPGGIDGVKQLVADFHARNIRVFLPYLPWDTATRDPNPTKSRYQSDIDELYDVLRATGADGVNGDTLYGVPSSFYRPNEGMATCPEGGVPSSDLGTNPMSWGYYYGFSSFPPVARAKFLEPRHMVLICSRWSLNRGLEFQLSHFNGAGYVIWENIWGIWNGMTKREVETLKRSMSILQRFSFALPSLEWTPHVPGLPSNVHASKFPVRSANAIFYTAIRTSNQVFDGDLSLTLDAYLNASTVAVYDLYYGKAVPAKASGSSVTFRARIEEYGYAAYYVVAAGSEPEWLATFLAAMRARTTTPLATYDTSRPILQQRMTTQSSATAVVVGPDASSTFDQRAPASTNVSELLHLVRIPGTKAWTFSVDGVQIEPVPAWTPNGNDYGVGVQFPWEDRPRPHHATELWIEDFQIMKYPVTNAQYHAFLASSKYVPTDVDRFLLHWSGRLHEDGSYAPITSWSVPKAIASQPVVHVCLEDAQAFAAYYGLRLPHDWEWQYVASNGLAYNLVPYGDALDSSRHPRLQRQGDDIAAVDVDAYPAGCAAASDVCALVGHVWQMTDAFCDDRTCSVLVRGGSAYAPVASSLRDPNWYFPAIASTNKHGKFLTLSQSYDRAATIGFRCAA</sequence>
<name>A0A067CRT8_SAPPC</name>
<dbReference type="KEGG" id="spar:SPRG_01995"/>
<evidence type="ECO:0000313" key="4">
    <source>
        <dbReference type="Proteomes" id="UP000030745"/>
    </source>
</evidence>
<organism evidence="3 4">
    <name type="scientific">Saprolegnia parasitica (strain CBS 223.65)</name>
    <dbReference type="NCBI Taxonomy" id="695850"/>
    <lineage>
        <taxon>Eukaryota</taxon>
        <taxon>Sar</taxon>
        <taxon>Stramenopiles</taxon>
        <taxon>Oomycota</taxon>
        <taxon>Saprolegniomycetes</taxon>
        <taxon>Saprolegniales</taxon>
        <taxon>Saprolegniaceae</taxon>
        <taxon>Saprolegnia</taxon>
    </lineage>
</organism>
<feature type="domain" description="Sulfatase-modifying factor enzyme-like" evidence="2">
    <location>
        <begin position="529"/>
        <end position="760"/>
    </location>
</feature>
<reference evidence="3 4" key="1">
    <citation type="journal article" date="2013" name="PLoS Genet.">
        <title>Distinctive expansion of potential virulence genes in the genome of the oomycete fish pathogen Saprolegnia parasitica.</title>
        <authorList>
            <person name="Jiang R.H."/>
            <person name="de Bruijn I."/>
            <person name="Haas B.J."/>
            <person name="Belmonte R."/>
            <person name="Lobach L."/>
            <person name="Christie J."/>
            <person name="van den Ackerveken G."/>
            <person name="Bottin A."/>
            <person name="Bulone V."/>
            <person name="Diaz-Moreno S.M."/>
            <person name="Dumas B."/>
            <person name="Fan L."/>
            <person name="Gaulin E."/>
            <person name="Govers F."/>
            <person name="Grenville-Briggs L.J."/>
            <person name="Horner N.R."/>
            <person name="Levin J.Z."/>
            <person name="Mammella M."/>
            <person name="Meijer H.J."/>
            <person name="Morris P."/>
            <person name="Nusbaum C."/>
            <person name="Oome S."/>
            <person name="Phillips A.J."/>
            <person name="van Rooyen D."/>
            <person name="Rzeszutek E."/>
            <person name="Saraiva M."/>
            <person name="Secombes C.J."/>
            <person name="Seidl M.F."/>
            <person name="Snel B."/>
            <person name="Stassen J.H."/>
            <person name="Sykes S."/>
            <person name="Tripathy S."/>
            <person name="van den Berg H."/>
            <person name="Vega-Arreguin J.C."/>
            <person name="Wawra S."/>
            <person name="Young S.K."/>
            <person name="Zeng Q."/>
            <person name="Dieguez-Uribeondo J."/>
            <person name="Russ C."/>
            <person name="Tyler B.M."/>
            <person name="van West P."/>
        </authorList>
    </citation>
    <scope>NUCLEOTIDE SEQUENCE [LARGE SCALE GENOMIC DNA]</scope>
    <source>
        <strain evidence="3 4">CBS 223.65</strain>
    </source>
</reference>
<dbReference type="Proteomes" id="UP000030745">
    <property type="component" value="Unassembled WGS sequence"/>
</dbReference>
<dbReference type="AlphaFoldDB" id="A0A067CRT8"/>
<dbReference type="SUPFAM" id="SSF56436">
    <property type="entry name" value="C-type lectin-like"/>
    <property type="match status" value="1"/>
</dbReference>
<proteinExistence type="predicted"/>
<dbReference type="STRING" id="695850.A0A067CRT8"/>
<keyword evidence="1" id="KW-0732">Signal</keyword>
<dbReference type="OrthoDB" id="659at2759"/>
<dbReference type="InterPro" id="IPR051043">
    <property type="entry name" value="Sulfatase_Mod_Factor_Kinase"/>
</dbReference>
<protein>
    <recommendedName>
        <fullName evidence="2">Sulfatase-modifying factor enzyme-like domain-containing protein</fullName>
    </recommendedName>
</protein>
<dbReference type="InterPro" id="IPR042095">
    <property type="entry name" value="SUMF_sf"/>
</dbReference>